<dbReference type="AlphaFoldDB" id="A0A6N8SIS3"/>
<dbReference type="Proteomes" id="UP000435802">
    <property type="component" value="Unassembled WGS sequence"/>
</dbReference>
<sequence>MRTSYGSGGIVTAVEGPVVHPAADGREYPHFTIVYVPADCFGRHTKRDRNWINECVAVHGRILKLLEANSDEVFVEPMEAARP</sequence>
<dbReference type="OrthoDB" id="8410128at2"/>
<protein>
    <submittedName>
        <fullName evidence="1">Uncharacterized protein</fullName>
    </submittedName>
</protein>
<organism evidence="1 2">
    <name type="scientific">Shinella kummerowiae</name>
    <dbReference type="NCBI Taxonomy" id="417745"/>
    <lineage>
        <taxon>Bacteria</taxon>
        <taxon>Pseudomonadati</taxon>
        <taxon>Pseudomonadota</taxon>
        <taxon>Alphaproteobacteria</taxon>
        <taxon>Hyphomicrobiales</taxon>
        <taxon>Rhizobiaceae</taxon>
        <taxon>Shinella</taxon>
    </lineage>
</organism>
<dbReference type="EMBL" id="WUMK01000011">
    <property type="protein sequence ID" value="MXN48651.1"/>
    <property type="molecule type" value="Genomic_DNA"/>
</dbReference>
<accession>A0A6N8SIS3</accession>
<gene>
    <name evidence="1" type="ORF">GR138_25930</name>
</gene>
<dbReference type="RefSeq" id="WP_160862142.1">
    <property type="nucleotide sequence ID" value="NZ_WUMK01000011.1"/>
</dbReference>
<proteinExistence type="predicted"/>
<evidence type="ECO:0000313" key="2">
    <source>
        <dbReference type="Proteomes" id="UP000435802"/>
    </source>
</evidence>
<reference evidence="1 2" key="1">
    <citation type="submission" date="2019-12" db="EMBL/GenBank/DDBJ databases">
        <title>Shinella kummerowiae sp. nov., a symbiotic bacterium isolated from root nodules of the herbal legume Kummerowia stipulacea.</title>
        <authorList>
            <person name="Gao J."/>
        </authorList>
    </citation>
    <scope>NUCLEOTIDE SEQUENCE [LARGE SCALE GENOMIC DNA]</scope>
    <source>
        <strain evidence="1 2">CCBAU 25048</strain>
    </source>
</reference>
<keyword evidence="2" id="KW-1185">Reference proteome</keyword>
<comment type="caution">
    <text evidence="1">The sequence shown here is derived from an EMBL/GenBank/DDBJ whole genome shotgun (WGS) entry which is preliminary data.</text>
</comment>
<name>A0A6N8SIS3_9HYPH</name>
<evidence type="ECO:0000313" key="1">
    <source>
        <dbReference type="EMBL" id="MXN48651.1"/>
    </source>
</evidence>